<dbReference type="InterPro" id="IPR031157">
    <property type="entry name" value="G_TR_CS"/>
</dbReference>
<evidence type="ECO:0000313" key="9">
    <source>
        <dbReference type="Proteomes" id="UP001217089"/>
    </source>
</evidence>
<keyword evidence="2" id="KW-0963">Cytoplasm</keyword>
<keyword evidence="5" id="KW-0648">Protein biosynthesis</keyword>
<dbReference type="InterPro" id="IPR041095">
    <property type="entry name" value="EFG_II"/>
</dbReference>
<comment type="caution">
    <text evidence="8">The sequence shown here is derived from an EMBL/GenBank/DDBJ whole genome shotgun (WGS) entry which is preliminary data.</text>
</comment>
<evidence type="ECO:0000256" key="5">
    <source>
        <dbReference type="ARBA" id="ARBA00022917"/>
    </source>
</evidence>
<name>A0ABQ9FEU2_TEGGR</name>
<keyword evidence="4" id="KW-0251">Elongation factor</keyword>
<dbReference type="CDD" id="cd16268">
    <property type="entry name" value="EF2_II"/>
    <property type="match status" value="1"/>
</dbReference>
<organism evidence="8 9">
    <name type="scientific">Tegillarca granosa</name>
    <name type="common">Malaysian cockle</name>
    <name type="synonym">Anadara granosa</name>
    <dbReference type="NCBI Taxonomy" id="220873"/>
    <lineage>
        <taxon>Eukaryota</taxon>
        <taxon>Metazoa</taxon>
        <taxon>Spiralia</taxon>
        <taxon>Lophotrochozoa</taxon>
        <taxon>Mollusca</taxon>
        <taxon>Bivalvia</taxon>
        <taxon>Autobranchia</taxon>
        <taxon>Pteriomorphia</taxon>
        <taxon>Arcoida</taxon>
        <taxon>Arcoidea</taxon>
        <taxon>Arcidae</taxon>
        <taxon>Tegillarca</taxon>
    </lineage>
</organism>
<dbReference type="PANTHER" id="PTHR42908:SF10">
    <property type="entry name" value="EUKARYOTIC TRANSLATION ELONGATION FACTOR 2"/>
    <property type="match status" value="1"/>
</dbReference>
<comment type="subcellular location">
    <subcellularLocation>
        <location evidence="1">Cytoplasm</location>
    </subcellularLocation>
</comment>
<keyword evidence="9" id="KW-1185">Reference proteome</keyword>
<evidence type="ECO:0000256" key="2">
    <source>
        <dbReference type="ARBA" id="ARBA00022490"/>
    </source>
</evidence>
<dbReference type="NCBIfam" id="TIGR00231">
    <property type="entry name" value="small_GTP"/>
    <property type="match status" value="1"/>
</dbReference>
<dbReference type="InterPro" id="IPR020568">
    <property type="entry name" value="Ribosomal_Su5_D2-typ_SF"/>
</dbReference>
<reference evidence="8 9" key="1">
    <citation type="submission" date="2022-12" db="EMBL/GenBank/DDBJ databases">
        <title>Chromosome-level genome of Tegillarca granosa.</title>
        <authorList>
            <person name="Kim J."/>
        </authorList>
    </citation>
    <scope>NUCLEOTIDE SEQUENCE [LARGE SCALE GENOMIC DNA]</scope>
    <source>
        <strain evidence="8">Teg-2019</strain>
        <tissue evidence="8">Adductor muscle</tissue>
    </source>
</reference>
<dbReference type="CDD" id="cd16261">
    <property type="entry name" value="EF2_snRNP_III"/>
    <property type="match status" value="1"/>
</dbReference>
<dbReference type="PANTHER" id="PTHR42908">
    <property type="entry name" value="TRANSLATION ELONGATION FACTOR-RELATED"/>
    <property type="match status" value="1"/>
</dbReference>
<dbReference type="InterPro" id="IPR027417">
    <property type="entry name" value="P-loop_NTPase"/>
</dbReference>
<keyword evidence="3" id="KW-0547">Nucleotide-binding</keyword>
<dbReference type="EMBL" id="JARBDR010000337">
    <property type="protein sequence ID" value="KAJ8315809.1"/>
    <property type="molecule type" value="Genomic_DNA"/>
</dbReference>
<dbReference type="Gene3D" id="3.30.70.870">
    <property type="entry name" value="Elongation Factor G (Translational Gtpase), domain 3"/>
    <property type="match status" value="1"/>
</dbReference>
<dbReference type="Pfam" id="PF03144">
    <property type="entry name" value="GTP_EFTU_D2"/>
    <property type="match status" value="1"/>
</dbReference>
<dbReference type="InterPro" id="IPR005517">
    <property type="entry name" value="Transl_elong_EFG/EF2_IV"/>
</dbReference>
<dbReference type="CDD" id="cd01681">
    <property type="entry name" value="aeEF2_snRNP_like_IV"/>
    <property type="match status" value="1"/>
</dbReference>
<dbReference type="SUPFAM" id="SSF50447">
    <property type="entry name" value="Translation proteins"/>
    <property type="match status" value="1"/>
</dbReference>
<dbReference type="InterPro" id="IPR035647">
    <property type="entry name" value="EFG_III/V"/>
</dbReference>
<dbReference type="InterPro" id="IPR014721">
    <property type="entry name" value="Ribsml_uS5_D2-typ_fold_subgr"/>
</dbReference>
<protein>
    <recommendedName>
        <fullName evidence="7">Tr-type G domain-containing protein</fullName>
    </recommendedName>
</protein>
<evidence type="ECO:0000256" key="4">
    <source>
        <dbReference type="ARBA" id="ARBA00022768"/>
    </source>
</evidence>
<feature type="domain" description="Tr-type G" evidence="7">
    <location>
        <begin position="17"/>
        <end position="268"/>
    </location>
</feature>
<evidence type="ECO:0000256" key="6">
    <source>
        <dbReference type="ARBA" id="ARBA00023134"/>
    </source>
</evidence>
<evidence type="ECO:0000313" key="8">
    <source>
        <dbReference type="EMBL" id="KAJ8315809.1"/>
    </source>
</evidence>
<gene>
    <name evidence="8" type="ORF">KUTeg_007959</name>
</gene>
<accession>A0ABQ9FEU2</accession>
<dbReference type="PROSITE" id="PS00301">
    <property type="entry name" value="G_TR_1"/>
    <property type="match status" value="1"/>
</dbReference>
<dbReference type="Pfam" id="PF00009">
    <property type="entry name" value="GTP_EFTU"/>
    <property type="match status" value="1"/>
</dbReference>
<dbReference type="InterPro" id="IPR000795">
    <property type="entry name" value="T_Tr_GTP-bd_dom"/>
</dbReference>
<dbReference type="Gene3D" id="2.40.30.10">
    <property type="entry name" value="Translation factors"/>
    <property type="match status" value="1"/>
</dbReference>
<evidence type="ECO:0000256" key="1">
    <source>
        <dbReference type="ARBA" id="ARBA00004496"/>
    </source>
</evidence>
<dbReference type="InterPro" id="IPR005225">
    <property type="entry name" value="Small_GTP-bd"/>
</dbReference>
<evidence type="ECO:0000259" key="7">
    <source>
        <dbReference type="PROSITE" id="PS51722"/>
    </source>
</evidence>
<dbReference type="PROSITE" id="PS51722">
    <property type="entry name" value="G_TR_2"/>
    <property type="match status" value="1"/>
</dbReference>
<dbReference type="InterPro" id="IPR004161">
    <property type="entry name" value="EFTu-like_2"/>
</dbReference>
<dbReference type="SUPFAM" id="SSF54211">
    <property type="entry name" value="Ribosomal protein S5 domain 2-like"/>
    <property type="match status" value="1"/>
</dbReference>
<evidence type="ECO:0000256" key="3">
    <source>
        <dbReference type="ARBA" id="ARBA00022741"/>
    </source>
</evidence>
<dbReference type="Pfam" id="PF03764">
    <property type="entry name" value="EFG_IV"/>
    <property type="match status" value="1"/>
</dbReference>
<proteinExistence type="predicted"/>
<dbReference type="InterPro" id="IPR009000">
    <property type="entry name" value="Transl_B-barrel_sf"/>
</dbReference>
<dbReference type="SMART" id="SM00889">
    <property type="entry name" value="EFG_IV"/>
    <property type="match status" value="1"/>
</dbReference>
<dbReference type="Gene3D" id="3.30.230.10">
    <property type="match status" value="1"/>
</dbReference>
<keyword evidence="6" id="KW-0342">GTP-binding</keyword>
<dbReference type="Pfam" id="PF14492">
    <property type="entry name" value="EFG_III"/>
    <property type="match status" value="1"/>
</dbReference>
<dbReference type="SUPFAM" id="SSF52540">
    <property type="entry name" value="P-loop containing nucleoside triphosphate hydrolases"/>
    <property type="match status" value="1"/>
</dbReference>
<dbReference type="SUPFAM" id="SSF54980">
    <property type="entry name" value="EF-G C-terminal domain-like"/>
    <property type="match status" value="1"/>
</dbReference>
<dbReference type="Proteomes" id="UP001217089">
    <property type="component" value="Unassembled WGS sequence"/>
</dbReference>
<sequence>MVNLKMEELRAAMDRKNQIRNLAVIAHVDHGKTTLTDSLLAKAGVIASDHAGDKCAMDTRKDEQLKGITIKSTAISLMYDLDPKKIPFTRDQGETESNEFIINLIDSPGHIDFSSEVTAALRVADGALVVVDSISGVCVQTETVLRQALTERIKPVLMINKLDRCVFEKQLEPEEMYQNLRRVVESVNVVLMTYSENNGPMGEIMMLKATKFSDKEEMLQMTEKLKIKVSAEEKELEGKSLMRKVMSKWIPVGDAMLEMMVLHLPSPVTAQKYRTDLLYEGPNDDEAAIAMKNCDSNGPLMLYISKMVPSMDKGRFYAFGRVFSGKVEPGMKAKIMGPDYQPGNPKSTDMFYTQIPRTVMMMGSSIMSIHDVPCGNVVGISGIDKYLVKSGTITTYHNAHNMKVMKFSVSPVVRVAVDVVNPTDLPQLIEGLKRLSKSDPMVQCTTEYGQHIVAGAGELHLEICLKDLEEEHAGIPIRKSDPVVSYRETVSDKSDRICLAKSNNKHVRLYMTASPLPDGVVEDIDQGKVTSGQDFKERAHYLAENYGFDSHEARKIWCFGPSTSGPNMLVDVTKSVQYLQEIKDSVVAGFQWATQEGVLCEENLRGVRFDIHDVNVHSDPAHRRGAQVIPATRRCLFASLLTAEPRILEPVYQVEIQVYNQHNFVLSFADYRDFQKL</sequence>
<dbReference type="PRINTS" id="PR00315">
    <property type="entry name" value="ELONGATNFCT"/>
</dbReference>
<dbReference type="Gene3D" id="3.40.50.300">
    <property type="entry name" value="P-loop containing nucleotide triphosphate hydrolases"/>
    <property type="match status" value="1"/>
</dbReference>